<comment type="caution">
    <text evidence="2">The sequence shown here is derived from an EMBL/GenBank/DDBJ whole genome shotgun (WGS) entry which is preliminary data.</text>
</comment>
<sequence length="355" mass="40025">MIEQGHALPVALFITDTTSPTLLFEYPYDEETDQRCGLWMELCDKQGEHVFADTCQLYLPFEIGANEFARLTDDSVFGENVEAKGNATPSGRWNNLYQTGYCRFIHCHGPQLSEVLELWSNFLALEEWAIGENGVVGKSEKFKDADTEEQSHSVTFNNATLQTFSIRRLQRQLAEHVLCFVREITKQESLHETTHNYVEALRCQDEVSKYQRLGPDAGPFLVSTESWIDRAVIHDTVYRLHSQSWPENMPLDKNLDVTFHYRTSANTLTDTKGLSRRIGMAARGGTLLIALMLIMVLHQSLLMKLLTKLLTTWICVYFFSLVVTLSLGHSFNVLSVTVASTAVLVVFVGTSGSGL</sequence>
<dbReference type="OrthoDB" id="3029470at2759"/>
<keyword evidence="1" id="KW-0812">Transmembrane</keyword>
<keyword evidence="1" id="KW-0472">Membrane</keyword>
<feature type="transmembrane region" description="Helical" evidence="1">
    <location>
        <begin position="333"/>
        <end position="352"/>
    </location>
</feature>
<name>A0A9P7ZCC9_9HELO</name>
<dbReference type="AlphaFoldDB" id="A0A9P7ZCC9"/>
<accession>A0A9P7ZCC9</accession>
<evidence type="ECO:0000256" key="1">
    <source>
        <dbReference type="SAM" id="Phobius"/>
    </source>
</evidence>
<keyword evidence="3" id="KW-1185">Reference proteome</keyword>
<reference evidence="2" key="1">
    <citation type="journal article" date="2021" name="IMA Fungus">
        <title>Genomic characterization of three marine fungi, including Emericellopsis atlantica sp. nov. with signatures of a generalist lifestyle and marine biomass degradation.</title>
        <authorList>
            <person name="Hagestad O.C."/>
            <person name="Hou L."/>
            <person name="Andersen J.H."/>
            <person name="Hansen E.H."/>
            <person name="Altermark B."/>
            <person name="Li C."/>
            <person name="Kuhnert E."/>
            <person name="Cox R.J."/>
            <person name="Crous P.W."/>
            <person name="Spatafora J.W."/>
            <person name="Lail K."/>
            <person name="Amirebrahimi M."/>
            <person name="Lipzen A."/>
            <person name="Pangilinan J."/>
            <person name="Andreopoulos W."/>
            <person name="Hayes R.D."/>
            <person name="Ng V."/>
            <person name="Grigoriev I.V."/>
            <person name="Jackson S.A."/>
            <person name="Sutton T.D.S."/>
            <person name="Dobson A.D.W."/>
            <person name="Rama T."/>
        </authorList>
    </citation>
    <scope>NUCLEOTIDE SEQUENCE</scope>
    <source>
        <strain evidence="2">TRa3180A</strain>
    </source>
</reference>
<evidence type="ECO:0000313" key="2">
    <source>
        <dbReference type="EMBL" id="KAG9249171.1"/>
    </source>
</evidence>
<organism evidence="2 3">
    <name type="scientific">Calycina marina</name>
    <dbReference type="NCBI Taxonomy" id="1763456"/>
    <lineage>
        <taxon>Eukaryota</taxon>
        <taxon>Fungi</taxon>
        <taxon>Dikarya</taxon>
        <taxon>Ascomycota</taxon>
        <taxon>Pezizomycotina</taxon>
        <taxon>Leotiomycetes</taxon>
        <taxon>Helotiales</taxon>
        <taxon>Pezizellaceae</taxon>
        <taxon>Calycina</taxon>
    </lineage>
</organism>
<feature type="transmembrane region" description="Helical" evidence="1">
    <location>
        <begin position="278"/>
        <end position="297"/>
    </location>
</feature>
<dbReference type="EMBL" id="MU253738">
    <property type="protein sequence ID" value="KAG9249171.1"/>
    <property type="molecule type" value="Genomic_DNA"/>
</dbReference>
<protein>
    <submittedName>
        <fullName evidence="2">Uncharacterized protein</fullName>
    </submittedName>
</protein>
<proteinExistence type="predicted"/>
<feature type="transmembrane region" description="Helical" evidence="1">
    <location>
        <begin position="309"/>
        <end position="327"/>
    </location>
</feature>
<evidence type="ECO:0000313" key="3">
    <source>
        <dbReference type="Proteomes" id="UP000887226"/>
    </source>
</evidence>
<dbReference type="Proteomes" id="UP000887226">
    <property type="component" value="Unassembled WGS sequence"/>
</dbReference>
<keyword evidence="1" id="KW-1133">Transmembrane helix</keyword>
<gene>
    <name evidence="2" type="ORF">BJ878DRAFT_571747</name>
</gene>